<protein>
    <submittedName>
        <fullName evidence="2">Somatostatin-2-like</fullName>
    </submittedName>
</protein>
<dbReference type="Proteomes" id="UP000472263">
    <property type="component" value="Chromosome 7"/>
</dbReference>
<keyword evidence="3" id="KW-1185">Reference proteome</keyword>
<reference evidence="2" key="1">
    <citation type="submission" date="2019-06" db="EMBL/GenBank/DDBJ databases">
        <authorList>
            <consortium name="Wellcome Sanger Institute Data Sharing"/>
        </authorList>
    </citation>
    <scope>NUCLEOTIDE SEQUENCE [LARGE SCALE GENOMIC DNA]</scope>
</reference>
<dbReference type="AlphaFoldDB" id="A0A667X3H2"/>
<evidence type="ECO:0000256" key="1">
    <source>
        <dbReference type="SAM" id="SignalP"/>
    </source>
</evidence>
<reference evidence="2" key="2">
    <citation type="submission" date="2025-08" db="UniProtKB">
        <authorList>
            <consortium name="Ensembl"/>
        </authorList>
    </citation>
    <scope>IDENTIFICATION</scope>
</reference>
<dbReference type="GeneTree" id="ENSGT01110000267503"/>
<name>A0A667X3H2_9TELE</name>
<evidence type="ECO:0000313" key="3">
    <source>
        <dbReference type="Proteomes" id="UP000472263"/>
    </source>
</evidence>
<sequence>MRILLSLAQVAFMLCAARGNIIALPIDDNLGLQRSQVKEQRNLQQIFSGMKLPPFGDVDPGKHLHLQMEERSLRKHIPSRSRSPCKSFFWKTFSVC</sequence>
<proteinExistence type="predicted"/>
<accession>A0A667X3H2</accession>
<reference evidence="2" key="3">
    <citation type="submission" date="2025-09" db="UniProtKB">
        <authorList>
            <consortium name="Ensembl"/>
        </authorList>
    </citation>
    <scope>IDENTIFICATION</scope>
</reference>
<dbReference type="Ensembl" id="ENSMMDT00005007237.1">
    <property type="protein sequence ID" value="ENSMMDP00005007054.1"/>
    <property type="gene ID" value="ENSMMDG00005003838.1"/>
</dbReference>
<evidence type="ECO:0000313" key="2">
    <source>
        <dbReference type="Ensembl" id="ENSMMDP00005007054.1"/>
    </source>
</evidence>
<keyword evidence="1" id="KW-0732">Signal</keyword>
<feature type="chain" id="PRO_5025544603" evidence="1">
    <location>
        <begin position="20"/>
        <end position="96"/>
    </location>
</feature>
<gene>
    <name evidence="2" type="primary">sst6</name>
</gene>
<dbReference type="InParanoid" id="A0A667X3H2"/>
<organism evidence="2 3">
    <name type="scientific">Myripristis murdjan</name>
    <name type="common">pinecone soldierfish</name>
    <dbReference type="NCBI Taxonomy" id="586833"/>
    <lineage>
        <taxon>Eukaryota</taxon>
        <taxon>Metazoa</taxon>
        <taxon>Chordata</taxon>
        <taxon>Craniata</taxon>
        <taxon>Vertebrata</taxon>
        <taxon>Euteleostomi</taxon>
        <taxon>Actinopterygii</taxon>
        <taxon>Neopterygii</taxon>
        <taxon>Teleostei</taxon>
        <taxon>Neoteleostei</taxon>
        <taxon>Acanthomorphata</taxon>
        <taxon>Holocentriformes</taxon>
        <taxon>Holocentridae</taxon>
        <taxon>Myripristis</taxon>
    </lineage>
</organism>
<feature type="signal peptide" evidence="1">
    <location>
        <begin position="1"/>
        <end position="19"/>
    </location>
</feature>